<feature type="region of interest" description="Disordered" evidence="12">
    <location>
        <begin position="751"/>
        <end position="783"/>
    </location>
</feature>
<evidence type="ECO:0000256" key="12">
    <source>
        <dbReference type="SAM" id="MobiDB-lite"/>
    </source>
</evidence>
<evidence type="ECO:0000256" key="6">
    <source>
        <dbReference type="ARBA" id="ARBA00022553"/>
    </source>
</evidence>
<feature type="region of interest" description="Disordered" evidence="12">
    <location>
        <begin position="101"/>
        <end position="135"/>
    </location>
</feature>
<dbReference type="GO" id="GO:0045779">
    <property type="term" value="P:negative regulation of bone resorption"/>
    <property type="evidence" value="ECO:0007669"/>
    <property type="project" value="TreeGrafter"/>
</dbReference>
<dbReference type="CDD" id="cd09100">
    <property type="entry name" value="INPP5c_SHIP1-INPP5D"/>
    <property type="match status" value="1"/>
</dbReference>
<feature type="compositionally biased region" description="Basic and acidic residues" evidence="12">
    <location>
        <begin position="751"/>
        <end position="760"/>
    </location>
</feature>
<dbReference type="FunFam" id="3.60.10.10:FF:000005">
    <property type="entry name" value="phosphatidylinositol 3,4,5-trisphosphate 5-phosphatase 1"/>
    <property type="match status" value="1"/>
</dbReference>
<keyword evidence="11" id="KW-0206">Cytoskeleton</keyword>
<gene>
    <name evidence="14" type="ORF">LYPA_23C016491</name>
</gene>
<keyword evidence="6" id="KW-0597">Phosphoprotein</keyword>
<evidence type="ECO:0000313" key="14">
    <source>
        <dbReference type="EMBL" id="VFV36720.1"/>
    </source>
</evidence>
<accession>A0A485NTU3</accession>
<organism evidence="14 15">
    <name type="scientific">Lynx pardinus</name>
    <name type="common">Iberian lynx</name>
    <name type="synonym">Felis pardina</name>
    <dbReference type="NCBI Taxonomy" id="191816"/>
    <lineage>
        <taxon>Eukaryota</taxon>
        <taxon>Metazoa</taxon>
        <taxon>Chordata</taxon>
        <taxon>Craniata</taxon>
        <taxon>Vertebrata</taxon>
        <taxon>Euteleostomi</taxon>
        <taxon>Mammalia</taxon>
        <taxon>Eutheria</taxon>
        <taxon>Laurasiatheria</taxon>
        <taxon>Carnivora</taxon>
        <taxon>Feliformia</taxon>
        <taxon>Felidae</taxon>
        <taxon>Felinae</taxon>
        <taxon>Lynx</taxon>
    </lineage>
</organism>
<feature type="domain" description="Inositol polyphosphate-related phosphatase" evidence="13">
    <location>
        <begin position="286"/>
        <end position="602"/>
    </location>
</feature>
<dbReference type="GO" id="GO:0005856">
    <property type="term" value="C:cytoskeleton"/>
    <property type="evidence" value="ECO:0007669"/>
    <property type="project" value="UniProtKB-SubCell"/>
</dbReference>
<dbReference type="GO" id="GO:0046856">
    <property type="term" value="P:phosphatidylinositol dephosphorylation"/>
    <property type="evidence" value="ECO:0007669"/>
    <property type="project" value="InterPro"/>
</dbReference>
<keyword evidence="8" id="KW-0391">Immunity</keyword>
<evidence type="ECO:0000256" key="11">
    <source>
        <dbReference type="ARBA" id="ARBA00023212"/>
    </source>
</evidence>
<dbReference type="GO" id="GO:0045579">
    <property type="term" value="P:positive regulation of B cell differentiation"/>
    <property type="evidence" value="ECO:0007669"/>
    <property type="project" value="TreeGrafter"/>
</dbReference>
<dbReference type="InterPro" id="IPR057510">
    <property type="entry name" value="C2_SHIP1-2_first"/>
</dbReference>
<keyword evidence="5" id="KW-0963">Cytoplasm</keyword>
<evidence type="ECO:0000256" key="3">
    <source>
        <dbReference type="ARBA" id="ARBA00008734"/>
    </source>
</evidence>
<name>A0A485NTU3_LYNPA</name>
<keyword evidence="9" id="KW-0727">SH2 domain</keyword>
<feature type="compositionally biased region" description="Basic and acidic residues" evidence="12">
    <location>
        <begin position="1"/>
        <end position="11"/>
    </location>
</feature>
<comment type="similarity">
    <text evidence="3">Belongs to the inositol 1,4,5-trisphosphate 5-phosphatase family.</text>
</comment>
<evidence type="ECO:0000259" key="13">
    <source>
        <dbReference type="SMART" id="SM00128"/>
    </source>
</evidence>
<dbReference type="InterPro" id="IPR000300">
    <property type="entry name" value="IPPc"/>
</dbReference>
<dbReference type="GO" id="GO:0005829">
    <property type="term" value="C:cytosol"/>
    <property type="evidence" value="ECO:0007669"/>
    <property type="project" value="TreeGrafter"/>
</dbReference>
<sequence>MPGRSVADRQRGSPTRHAHPCARMLTTPHPACGSPARLRGPPHMCLLHEALRLFHCLPPKPGEVNLHARRRAGAGGHFFVNAHFPTRSQAVAKGHGTVPVQSPARGRVAGPQQHRPHGKVPRQRPGERGQPHVGLLGPATSCSYLGCGTKVQGMLSGQQVGWESGDQPHAGSGVQGGEERRWRRGDVKGFKAKSAKGKGTWEEFHGETEHRLPGVLSQYKSQRARLITPPLIKSQKFLNKLVILVETEKEKTLRKEYVFADSKKREGFCQLLQQMKNKHSEQAEPDMITIFIGTWNMGNAPPPKKITSWFLSKGQGKTRDDSADYIPHDIYVIGTQEDPLGEKEWLEILRHSLQEITSMTFKTVAIHTLWNIRIVVLAKPEHENRISHICTDNVKTGIANTLGNKGAVGVSFMFNGTSLGFVNSHLTSGSEKKLRRNQNYMNILRFLALGDKKLSPFNITHRFTHLFWLGDLNYRVDLPTWEAETIVQKIKQQQYADLLSHDQLLMERKEQKVFLHFEEEEITFAPTYRFERLTRDKYAYTKQKATGMKYNLPSWCDRVLWKSYPLVHVVCQSYGSTSDIMTSDHSPVFATFEAGVTSQFVSKNGPGTVDSQGQIEFLRCFATLKTKSQTKFYLEFHSSCLESFVKSQEGENEEGSEGELVVKFGETLPKLKPIISDPEYLLDQHILISIKSSDSDESYGEGCIALRLEATETLLPIYTPLTHHGEMTGHFRGEIKLQTSQGKTREKLYDFVKTERDESSGPKSLKSLTSHDPMKQWEPAANR</sequence>
<proteinExistence type="inferred from homology"/>
<dbReference type="EC" id="3.1.3.86" evidence="4"/>
<evidence type="ECO:0000256" key="1">
    <source>
        <dbReference type="ARBA" id="ARBA00004170"/>
    </source>
</evidence>
<keyword evidence="10" id="KW-0472">Membrane</keyword>
<dbReference type="Pfam" id="PF22669">
    <property type="entry name" value="Exo_endo_phos2"/>
    <property type="match status" value="1"/>
</dbReference>
<dbReference type="Gene3D" id="3.60.10.10">
    <property type="entry name" value="Endonuclease/exonuclease/phosphatase"/>
    <property type="match status" value="1"/>
</dbReference>
<dbReference type="GO" id="GO:0034485">
    <property type="term" value="F:phosphatidylinositol-3,4,5-trisphosphate 5-phosphatase activity"/>
    <property type="evidence" value="ECO:0007669"/>
    <property type="project" value="UniProtKB-EC"/>
</dbReference>
<dbReference type="GO" id="GO:0009968">
    <property type="term" value="P:negative regulation of signal transduction"/>
    <property type="evidence" value="ECO:0007669"/>
    <property type="project" value="TreeGrafter"/>
</dbReference>
<dbReference type="Pfam" id="PF24147">
    <property type="entry name" value="C2_SHIP1-2_2nd"/>
    <property type="match status" value="1"/>
</dbReference>
<evidence type="ECO:0000256" key="10">
    <source>
        <dbReference type="ARBA" id="ARBA00023136"/>
    </source>
</evidence>
<evidence type="ECO:0000256" key="9">
    <source>
        <dbReference type="ARBA" id="ARBA00022999"/>
    </source>
</evidence>
<dbReference type="SUPFAM" id="SSF56219">
    <property type="entry name" value="DNase I-like"/>
    <property type="match status" value="1"/>
</dbReference>
<dbReference type="Proteomes" id="UP000386466">
    <property type="component" value="Unassembled WGS sequence"/>
</dbReference>
<dbReference type="PANTHER" id="PTHR46051:SF3">
    <property type="entry name" value="PHOSPHATIDYLINOSITOL 3,4,5-TRISPHOSPHATE 5-PHOSPHATASE 1"/>
    <property type="match status" value="1"/>
</dbReference>
<evidence type="ECO:0000256" key="7">
    <source>
        <dbReference type="ARBA" id="ARBA00022801"/>
    </source>
</evidence>
<evidence type="ECO:0000256" key="8">
    <source>
        <dbReference type="ARBA" id="ARBA00022859"/>
    </source>
</evidence>
<dbReference type="InterPro" id="IPR057509">
    <property type="entry name" value="C2_SHIP1-2_2nd"/>
</dbReference>
<evidence type="ECO:0000256" key="5">
    <source>
        <dbReference type="ARBA" id="ARBA00022490"/>
    </source>
</evidence>
<dbReference type="EMBL" id="CAAGRJ010023214">
    <property type="protein sequence ID" value="VFV36720.1"/>
    <property type="molecule type" value="Genomic_DNA"/>
</dbReference>
<comment type="subcellular location">
    <subcellularLocation>
        <location evidence="2">Cytoplasm</location>
        <location evidence="2">Cytoskeleton</location>
    </subcellularLocation>
    <subcellularLocation>
        <location evidence="1">Membrane</location>
        <topology evidence="1">Peripheral membrane protein</topology>
    </subcellularLocation>
</comment>
<dbReference type="GO" id="GO:0002376">
    <property type="term" value="P:immune system process"/>
    <property type="evidence" value="ECO:0007669"/>
    <property type="project" value="UniProtKB-KW"/>
</dbReference>
<dbReference type="PANTHER" id="PTHR46051">
    <property type="entry name" value="SH2 DOMAIN-CONTAINING PROTEIN"/>
    <property type="match status" value="1"/>
</dbReference>
<dbReference type="InterPro" id="IPR036691">
    <property type="entry name" value="Endo/exonu/phosph_ase_sf"/>
</dbReference>
<evidence type="ECO:0000313" key="15">
    <source>
        <dbReference type="Proteomes" id="UP000386466"/>
    </source>
</evidence>
<keyword evidence="15" id="KW-1185">Reference proteome</keyword>
<dbReference type="GO" id="GO:0016020">
    <property type="term" value="C:membrane"/>
    <property type="evidence" value="ECO:0007669"/>
    <property type="project" value="UniProtKB-SubCell"/>
</dbReference>
<evidence type="ECO:0000256" key="4">
    <source>
        <dbReference type="ARBA" id="ARBA00012981"/>
    </source>
</evidence>
<keyword evidence="7" id="KW-0378">Hydrolase</keyword>
<evidence type="ECO:0000256" key="2">
    <source>
        <dbReference type="ARBA" id="ARBA00004245"/>
    </source>
</evidence>
<dbReference type="SMART" id="SM00128">
    <property type="entry name" value="IPPc"/>
    <property type="match status" value="1"/>
</dbReference>
<dbReference type="GO" id="GO:0045659">
    <property type="term" value="P:negative regulation of neutrophil differentiation"/>
    <property type="evidence" value="ECO:0007669"/>
    <property type="project" value="TreeGrafter"/>
</dbReference>
<protein>
    <recommendedName>
        <fullName evidence="4">phosphatidylinositol-3,4,5-trisphosphate 5-phosphatase</fullName>
        <ecNumber evidence="4">3.1.3.86</ecNumber>
    </recommendedName>
</protein>
<dbReference type="GO" id="GO:0050776">
    <property type="term" value="P:regulation of immune response"/>
    <property type="evidence" value="ECO:0007669"/>
    <property type="project" value="TreeGrafter"/>
</dbReference>
<reference evidence="14 15" key="1">
    <citation type="submission" date="2019-01" db="EMBL/GenBank/DDBJ databases">
        <authorList>
            <person name="Alioto T."/>
            <person name="Alioto T."/>
        </authorList>
    </citation>
    <scope>NUCLEOTIDE SEQUENCE [LARGE SCALE GENOMIC DNA]</scope>
</reference>
<feature type="region of interest" description="Disordered" evidence="12">
    <location>
        <begin position="1"/>
        <end position="22"/>
    </location>
</feature>
<dbReference type="Pfam" id="PF24150">
    <property type="entry name" value="C2_SHIP1-2_first"/>
    <property type="match status" value="1"/>
</dbReference>
<dbReference type="AlphaFoldDB" id="A0A485NTU3"/>